<protein>
    <submittedName>
        <fullName evidence="5">Acyltransferase</fullName>
    </submittedName>
</protein>
<evidence type="ECO:0000256" key="4">
    <source>
        <dbReference type="ARBA" id="ARBA00023315"/>
    </source>
</evidence>
<keyword evidence="3" id="KW-0677">Repeat</keyword>
<organism evidence="5 6">
    <name type="scientific">Xanthobacter dioxanivorans</name>
    <dbReference type="NCBI Taxonomy" id="2528964"/>
    <lineage>
        <taxon>Bacteria</taxon>
        <taxon>Pseudomonadati</taxon>
        <taxon>Pseudomonadota</taxon>
        <taxon>Alphaproteobacteria</taxon>
        <taxon>Hyphomicrobiales</taxon>
        <taxon>Xanthobacteraceae</taxon>
        <taxon>Xanthobacter</taxon>
    </lineage>
</organism>
<keyword evidence="6" id="KW-1185">Reference proteome</keyword>
<dbReference type="GO" id="GO:0008374">
    <property type="term" value="F:O-acyltransferase activity"/>
    <property type="evidence" value="ECO:0007669"/>
    <property type="project" value="TreeGrafter"/>
</dbReference>
<dbReference type="KEGG" id="xdi:EZH22_23225"/>
<evidence type="ECO:0000313" key="6">
    <source>
        <dbReference type="Proteomes" id="UP000596427"/>
    </source>
</evidence>
<reference evidence="5 6" key="1">
    <citation type="submission" date="2020-10" db="EMBL/GenBank/DDBJ databases">
        <title>Degradation of 1,4-Dioxane by Xanthobacter sp. YN2, via a Novel Group-2 Soluble Di-Iron Monooxygenase.</title>
        <authorList>
            <person name="Ma F."/>
            <person name="Wang Y."/>
            <person name="Yang J."/>
            <person name="Guo H."/>
            <person name="Su D."/>
            <person name="Yu L."/>
        </authorList>
    </citation>
    <scope>NUCLEOTIDE SEQUENCE [LARGE SCALE GENOMIC DNA]</scope>
    <source>
        <strain evidence="5 6">YN2</strain>
    </source>
</reference>
<dbReference type="Pfam" id="PF00132">
    <property type="entry name" value="Hexapep"/>
    <property type="match status" value="1"/>
</dbReference>
<evidence type="ECO:0000256" key="3">
    <source>
        <dbReference type="ARBA" id="ARBA00022737"/>
    </source>
</evidence>
<keyword evidence="4 5" id="KW-0012">Acyltransferase</keyword>
<evidence type="ECO:0000313" key="5">
    <source>
        <dbReference type="EMBL" id="QRG05902.1"/>
    </source>
</evidence>
<dbReference type="InterPro" id="IPR001451">
    <property type="entry name" value="Hexapep"/>
</dbReference>
<keyword evidence="2" id="KW-0808">Transferase</keyword>
<dbReference type="PANTHER" id="PTHR23416">
    <property type="entry name" value="SIALIC ACID SYNTHASE-RELATED"/>
    <property type="match status" value="1"/>
</dbReference>
<name>A0A974SI02_9HYPH</name>
<dbReference type="InterPro" id="IPR051159">
    <property type="entry name" value="Hexapeptide_acetyltransf"/>
</dbReference>
<dbReference type="InterPro" id="IPR011004">
    <property type="entry name" value="Trimer_LpxA-like_sf"/>
</dbReference>
<sequence length="196" mass="21180">MGRIKPRPPGYVFERKQIKLPPHHLNSLQVILFGLRRRLMDGPIGRFIRHAAERHPYIVGEHGPYCSIHPTAAINNAILNATSGVITVGEHAFFGHGVNLLAGTHDPMKIGFDRQRMIPGSGYDITIERGAWIATNATIIGPCRIGENAVVAAGAVVVADVPPNTLVGGVPARVIKTLDLPHAVDAERPYSISDET</sequence>
<gene>
    <name evidence="5" type="ORF">EZH22_23225</name>
</gene>
<evidence type="ECO:0000256" key="1">
    <source>
        <dbReference type="ARBA" id="ARBA00007274"/>
    </source>
</evidence>
<dbReference type="PANTHER" id="PTHR23416:SF23">
    <property type="entry name" value="ACETYLTRANSFERASE C18B11.09C-RELATED"/>
    <property type="match status" value="1"/>
</dbReference>
<dbReference type="SUPFAM" id="SSF51161">
    <property type="entry name" value="Trimeric LpxA-like enzymes"/>
    <property type="match status" value="1"/>
</dbReference>
<dbReference type="EMBL" id="CP063362">
    <property type="protein sequence ID" value="QRG05902.1"/>
    <property type="molecule type" value="Genomic_DNA"/>
</dbReference>
<dbReference type="PROSITE" id="PS00101">
    <property type="entry name" value="HEXAPEP_TRANSFERASES"/>
    <property type="match status" value="1"/>
</dbReference>
<dbReference type="Gene3D" id="2.160.10.10">
    <property type="entry name" value="Hexapeptide repeat proteins"/>
    <property type="match status" value="1"/>
</dbReference>
<accession>A0A974SI02</accession>
<dbReference type="Proteomes" id="UP000596427">
    <property type="component" value="Chromosome"/>
</dbReference>
<evidence type="ECO:0000256" key="2">
    <source>
        <dbReference type="ARBA" id="ARBA00022679"/>
    </source>
</evidence>
<proteinExistence type="inferred from homology"/>
<comment type="similarity">
    <text evidence="1">Belongs to the transferase hexapeptide repeat family.</text>
</comment>
<dbReference type="InterPro" id="IPR018357">
    <property type="entry name" value="Hexapep_transf_CS"/>
</dbReference>
<dbReference type="AlphaFoldDB" id="A0A974SI02"/>